<organism evidence="4 5">
    <name type="scientific">Penicillium daleae</name>
    <dbReference type="NCBI Taxonomy" id="63821"/>
    <lineage>
        <taxon>Eukaryota</taxon>
        <taxon>Fungi</taxon>
        <taxon>Dikarya</taxon>
        <taxon>Ascomycota</taxon>
        <taxon>Pezizomycotina</taxon>
        <taxon>Eurotiomycetes</taxon>
        <taxon>Eurotiomycetidae</taxon>
        <taxon>Eurotiales</taxon>
        <taxon>Aspergillaceae</taxon>
        <taxon>Penicillium</taxon>
    </lineage>
</organism>
<dbReference type="Proteomes" id="UP001213681">
    <property type="component" value="Unassembled WGS sequence"/>
</dbReference>
<evidence type="ECO:0000256" key="2">
    <source>
        <dbReference type="ARBA" id="ARBA00022857"/>
    </source>
</evidence>
<evidence type="ECO:0008006" key="6">
    <source>
        <dbReference type="Google" id="ProtNLM"/>
    </source>
</evidence>
<evidence type="ECO:0000256" key="3">
    <source>
        <dbReference type="ARBA" id="ARBA00023002"/>
    </source>
</evidence>
<dbReference type="RefSeq" id="XP_056770894.1">
    <property type="nucleotide sequence ID" value="XM_056906787.1"/>
</dbReference>
<dbReference type="InterPro" id="IPR036291">
    <property type="entry name" value="NAD(P)-bd_dom_sf"/>
</dbReference>
<accession>A0AAD6CH03</accession>
<dbReference type="PANTHER" id="PTHR24320">
    <property type="entry name" value="RETINOL DEHYDROGENASE"/>
    <property type="match status" value="1"/>
</dbReference>
<comment type="similarity">
    <text evidence="1">Belongs to the short-chain dehydrogenases/reductases (SDR) family.</text>
</comment>
<proteinExistence type="inferred from homology"/>
<keyword evidence="5" id="KW-1185">Reference proteome</keyword>
<dbReference type="GO" id="GO:0016491">
    <property type="term" value="F:oxidoreductase activity"/>
    <property type="evidence" value="ECO:0007669"/>
    <property type="project" value="UniProtKB-KW"/>
</dbReference>
<reference evidence="4" key="2">
    <citation type="journal article" date="2023" name="IMA Fungus">
        <title>Comparative genomic study of the Penicillium genus elucidates a diverse pangenome and 15 lateral gene transfer events.</title>
        <authorList>
            <person name="Petersen C."/>
            <person name="Sorensen T."/>
            <person name="Nielsen M.R."/>
            <person name="Sondergaard T.E."/>
            <person name="Sorensen J.L."/>
            <person name="Fitzpatrick D.A."/>
            <person name="Frisvad J.C."/>
            <person name="Nielsen K.L."/>
        </authorList>
    </citation>
    <scope>NUCLEOTIDE SEQUENCE</scope>
    <source>
        <strain evidence="4">IBT 16125</strain>
    </source>
</reference>
<dbReference type="SUPFAM" id="SSF51735">
    <property type="entry name" value="NAD(P)-binding Rossmann-fold domains"/>
    <property type="match status" value="1"/>
</dbReference>
<dbReference type="Pfam" id="PF00106">
    <property type="entry name" value="adh_short"/>
    <property type="match status" value="1"/>
</dbReference>
<evidence type="ECO:0000313" key="4">
    <source>
        <dbReference type="EMBL" id="KAJ5461852.1"/>
    </source>
</evidence>
<dbReference type="PANTHER" id="PTHR24320:SF236">
    <property type="entry name" value="SHORT-CHAIN DEHYDROGENASE-RELATED"/>
    <property type="match status" value="1"/>
</dbReference>
<name>A0AAD6CH03_9EURO</name>
<comment type="caution">
    <text evidence="4">The sequence shown here is derived from an EMBL/GenBank/DDBJ whole genome shotgun (WGS) entry which is preliminary data.</text>
</comment>
<protein>
    <recommendedName>
        <fullName evidence="6">NAD(P)-binding protein</fullName>
    </recommendedName>
</protein>
<dbReference type="EMBL" id="JAPVEA010000002">
    <property type="protein sequence ID" value="KAJ5461852.1"/>
    <property type="molecule type" value="Genomic_DNA"/>
</dbReference>
<keyword evidence="3" id="KW-0560">Oxidoreductase</keyword>
<dbReference type="PRINTS" id="PR00081">
    <property type="entry name" value="GDHRDH"/>
</dbReference>
<evidence type="ECO:0000313" key="5">
    <source>
        <dbReference type="Proteomes" id="UP001213681"/>
    </source>
</evidence>
<dbReference type="AlphaFoldDB" id="A0AAD6CH03"/>
<dbReference type="GeneID" id="81597030"/>
<reference evidence="4" key="1">
    <citation type="submission" date="2022-12" db="EMBL/GenBank/DDBJ databases">
        <authorList>
            <person name="Petersen C."/>
        </authorList>
    </citation>
    <scope>NUCLEOTIDE SEQUENCE</scope>
    <source>
        <strain evidence="4">IBT 16125</strain>
    </source>
</reference>
<evidence type="ECO:0000256" key="1">
    <source>
        <dbReference type="ARBA" id="ARBA00006484"/>
    </source>
</evidence>
<dbReference type="Gene3D" id="3.40.50.720">
    <property type="entry name" value="NAD(P)-binding Rossmann-like Domain"/>
    <property type="match status" value="1"/>
</dbReference>
<dbReference type="InterPro" id="IPR002347">
    <property type="entry name" value="SDR_fam"/>
</dbReference>
<sequence length="327" mass="36352">MQSLYSLYTQCFPPSPTFVDSYVGLQLRRVFLITGGNSGLGLELVKRLYPTGATIYLACRSQERAEAAIQEVIDVAQKADISTPGKLKFLHLDLADLSSIRKSAAAFTEQESRLDILWNNAGIGGCPVGTTTAQGIEGHVGVNCVGALMLTQALLPLLRAAVRDSPPGSVRVVWTASLSIEAFAPVGGARLDQLNSGSTQYPVGDYAQSKVGNWWLAIETARRYAIYGIVSVAQNPGQLDTDVWKHQAWWLMILVRPTLYKRSFGAYTMLYAGFSKDLVVGDMRYVMPWGRLRIWNECPRRDIVEAIEKGGPKWFWEWCEESFRPYM</sequence>
<keyword evidence="2" id="KW-0521">NADP</keyword>
<gene>
    <name evidence="4" type="ORF">N7458_003404</name>
</gene>